<evidence type="ECO:0000313" key="2">
    <source>
        <dbReference type="EMBL" id="PIT70507.1"/>
    </source>
</evidence>
<keyword evidence="1" id="KW-1133">Transmembrane helix</keyword>
<name>A0A2M6UWH8_9HYPH</name>
<dbReference type="Proteomes" id="UP000230791">
    <property type="component" value="Unassembled WGS sequence"/>
</dbReference>
<feature type="transmembrane region" description="Helical" evidence="1">
    <location>
        <begin position="46"/>
        <end position="64"/>
    </location>
</feature>
<keyword evidence="1" id="KW-0472">Membrane</keyword>
<reference evidence="2 3" key="1">
    <citation type="submission" date="2017-06" db="EMBL/GenBank/DDBJ databases">
        <title>Draft genome of Bartonella tribocorum C635.</title>
        <authorList>
            <person name="Hadjadj L."/>
            <person name="Jiyipong T."/>
            <person name="Diene S.M."/>
            <person name="Morand S."/>
            <person name="Rolain J.-M."/>
        </authorList>
    </citation>
    <scope>NUCLEOTIDE SEQUENCE [LARGE SCALE GENOMIC DNA]</scope>
    <source>
        <strain evidence="2 3">C635</strain>
    </source>
</reference>
<organism evidence="2 3">
    <name type="scientific">Bartonella tribocorum</name>
    <dbReference type="NCBI Taxonomy" id="85701"/>
    <lineage>
        <taxon>Bacteria</taxon>
        <taxon>Pseudomonadati</taxon>
        <taxon>Pseudomonadota</taxon>
        <taxon>Alphaproteobacteria</taxon>
        <taxon>Hyphomicrobiales</taxon>
        <taxon>Bartonellaceae</taxon>
        <taxon>Bartonella</taxon>
    </lineage>
</organism>
<comment type="caution">
    <text evidence="2">The sequence shown here is derived from an EMBL/GenBank/DDBJ whole genome shotgun (WGS) entry which is preliminary data.</text>
</comment>
<proteinExistence type="predicted"/>
<gene>
    <name evidence="2" type="ORF">CEV08_03540</name>
</gene>
<protein>
    <submittedName>
        <fullName evidence="2">Uncharacterized protein</fullName>
    </submittedName>
</protein>
<accession>A0A2M6UWH8</accession>
<sequence length="68" mass="8078">METKLWGRNKIAFYKAGELSQTFWAGNAHEGLAFFHKCKDGMYNRFYIMLYVIYGGEVLWLFFINMPL</sequence>
<dbReference type="AlphaFoldDB" id="A0A2M6UWH8"/>
<dbReference type="EMBL" id="NJPP01000007">
    <property type="protein sequence ID" value="PIT70507.1"/>
    <property type="molecule type" value="Genomic_DNA"/>
</dbReference>
<keyword evidence="1" id="KW-0812">Transmembrane</keyword>
<evidence type="ECO:0000256" key="1">
    <source>
        <dbReference type="SAM" id="Phobius"/>
    </source>
</evidence>
<evidence type="ECO:0000313" key="3">
    <source>
        <dbReference type="Proteomes" id="UP000230791"/>
    </source>
</evidence>